<evidence type="ECO:0000256" key="1">
    <source>
        <dbReference type="ARBA" id="ARBA00004123"/>
    </source>
</evidence>
<dbReference type="EMBL" id="BEYU01000110">
    <property type="protein sequence ID" value="GBG31975.1"/>
    <property type="molecule type" value="Genomic_DNA"/>
</dbReference>
<dbReference type="Proteomes" id="UP000241890">
    <property type="component" value="Unassembled WGS sequence"/>
</dbReference>
<feature type="compositionally biased region" description="Low complexity" evidence="7">
    <location>
        <begin position="1"/>
        <end position="34"/>
    </location>
</feature>
<evidence type="ECO:0000256" key="6">
    <source>
        <dbReference type="RuleBase" id="RU364060"/>
    </source>
</evidence>
<dbReference type="GO" id="GO:0070847">
    <property type="term" value="C:core mediator complex"/>
    <property type="evidence" value="ECO:0007669"/>
    <property type="project" value="TreeGrafter"/>
</dbReference>
<dbReference type="GO" id="GO:0003712">
    <property type="term" value="F:transcription coregulator activity"/>
    <property type="evidence" value="ECO:0007669"/>
    <property type="project" value="InterPro"/>
</dbReference>
<evidence type="ECO:0000256" key="7">
    <source>
        <dbReference type="SAM" id="MobiDB-lite"/>
    </source>
</evidence>
<comment type="similarity">
    <text evidence="2 6">Belongs to the Mediator complex subunit 7 family.</text>
</comment>
<comment type="subcellular location">
    <subcellularLocation>
        <location evidence="1 6">Nucleus</location>
    </subcellularLocation>
</comment>
<evidence type="ECO:0000313" key="9">
    <source>
        <dbReference type="Proteomes" id="UP000241890"/>
    </source>
</evidence>
<keyword evidence="6" id="KW-0010">Activator</keyword>
<keyword evidence="9" id="KW-1185">Reference proteome</keyword>
<evidence type="ECO:0000313" key="8">
    <source>
        <dbReference type="EMBL" id="GBG31975.1"/>
    </source>
</evidence>
<dbReference type="InterPro" id="IPR037212">
    <property type="entry name" value="Med7/Med21-like"/>
</dbReference>
<keyword evidence="5 6" id="KW-0539">Nucleus</keyword>
<evidence type="ECO:0000256" key="4">
    <source>
        <dbReference type="ARBA" id="ARBA00023163"/>
    </source>
</evidence>
<gene>
    <name evidence="8" type="ORF">FCC1311_082002</name>
</gene>
<keyword evidence="3 6" id="KW-0805">Transcription regulation</keyword>
<name>A0A2R5GMY0_9STRA</name>
<reference evidence="8 9" key="1">
    <citation type="submission" date="2017-12" db="EMBL/GenBank/DDBJ databases">
        <title>Sequencing, de novo assembly and annotation of complete genome of a new Thraustochytrid species, strain FCC1311.</title>
        <authorList>
            <person name="Sedici K."/>
            <person name="Godart F."/>
            <person name="Aiese Cigliano R."/>
            <person name="Sanseverino W."/>
            <person name="Barakat M."/>
            <person name="Ortet P."/>
            <person name="Marechal E."/>
            <person name="Cagnac O."/>
            <person name="Amato A."/>
        </authorList>
    </citation>
    <scope>NUCLEOTIDE SEQUENCE [LARGE SCALE GENOMIC DNA]</scope>
</reference>
<dbReference type="InterPro" id="IPR044888">
    <property type="entry name" value="Mediatior_Med7_sf"/>
</dbReference>
<accession>A0A2R5GMY0</accession>
<comment type="subunit">
    <text evidence="6">Component of the Mediator complex.</text>
</comment>
<organism evidence="8 9">
    <name type="scientific">Hondaea fermentalgiana</name>
    <dbReference type="NCBI Taxonomy" id="2315210"/>
    <lineage>
        <taxon>Eukaryota</taxon>
        <taxon>Sar</taxon>
        <taxon>Stramenopiles</taxon>
        <taxon>Bigyra</taxon>
        <taxon>Labyrinthulomycetes</taxon>
        <taxon>Thraustochytrida</taxon>
        <taxon>Thraustochytriidae</taxon>
        <taxon>Hondaea</taxon>
    </lineage>
</organism>
<proteinExistence type="inferred from homology"/>
<dbReference type="Gene3D" id="6.10.140.200">
    <property type="match status" value="1"/>
</dbReference>
<evidence type="ECO:0000256" key="5">
    <source>
        <dbReference type="ARBA" id="ARBA00023242"/>
    </source>
</evidence>
<sequence>MANNKAGDKASGAAKDQDAQSQRSSQQQQQQQKQPTASNVYPNPPVFYRSYGKNAAPKHELAVSLEPPKIPEGAYMTFGEFWTPEDKRKLTELALRTRTLKEEGREQLFEDAPEGQPLDYAGELRKVSKLALEKYCALMDALCDMNLSMTDSRNKADEFETVYVNLLYLVNQLRPAQGRQILINMLKRQLERRQETAANLRRLVAEGEARIRETAQAVKENATVEDI</sequence>
<dbReference type="AlphaFoldDB" id="A0A2R5GMY0"/>
<dbReference type="PANTHER" id="PTHR21428">
    <property type="entry name" value="MEDIATOR OF RNA POLYMERASE II TRANSCRIPTION SUBUNIT 7"/>
    <property type="match status" value="1"/>
</dbReference>
<protein>
    <recommendedName>
        <fullName evidence="6">Mediator of RNA polymerase II transcription subunit 7</fullName>
    </recommendedName>
</protein>
<dbReference type="Pfam" id="PF05983">
    <property type="entry name" value="Med7"/>
    <property type="match status" value="1"/>
</dbReference>
<dbReference type="PANTHER" id="PTHR21428:SF11">
    <property type="entry name" value="MEDIATOR OF RNA POLYMERASE II TRANSCRIPTION SUBUNIT 7"/>
    <property type="match status" value="1"/>
</dbReference>
<evidence type="ECO:0000256" key="2">
    <source>
        <dbReference type="ARBA" id="ARBA00009994"/>
    </source>
</evidence>
<comment type="caution">
    <text evidence="8">The sequence shown here is derived from an EMBL/GenBank/DDBJ whole genome shotgun (WGS) entry which is preliminary data.</text>
</comment>
<dbReference type="InParanoid" id="A0A2R5GMY0"/>
<dbReference type="InterPro" id="IPR009244">
    <property type="entry name" value="Mediatior_Med7"/>
</dbReference>
<dbReference type="SUPFAM" id="SSF140718">
    <property type="entry name" value="Mediator hinge subcomplex-like"/>
    <property type="match status" value="1"/>
</dbReference>
<keyword evidence="4 6" id="KW-0804">Transcription</keyword>
<dbReference type="GO" id="GO:0006357">
    <property type="term" value="P:regulation of transcription by RNA polymerase II"/>
    <property type="evidence" value="ECO:0007669"/>
    <property type="project" value="InterPro"/>
</dbReference>
<dbReference type="GO" id="GO:0016592">
    <property type="term" value="C:mediator complex"/>
    <property type="evidence" value="ECO:0007669"/>
    <property type="project" value="InterPro"/>
</dbReference>
<feature type="region of interest" description="Disordered" evidence="7">
    <location>
        <begin position="1"/>
        <end position="51"/>
    </location>
</feature>
<evidence type="ECO:0000256" key="3">
    <source>
        <dbReference type="ARBA" id="ARBA00023015"/>
    </source>
</evidence>
<comment type="function">
    <text evidence="6">Component of the Mediator complex, a coactivator involved in the regulated transcription of nearly all RNA polymerase II-dependent genes. Mediator functions as a bridge to convey information from gene-specific regulatory proteins to the basal RNA polymerase II transcription machinery.</text>
</comment>